<comment type="caution">
    <text evidence="2">The sequence shown here is derived from an EMBL/GenBank/DDBJ whole genome shotgun (WGS) entry which is preliminary data.</text>
</comment>
<feature type="region of interest" description="Disordered" evidence="1">
    <location>
        <begin position="103"/>
        <end position="132"/>
    </location>
</feature>
<protein>
    <submittedName>
        <fullName evidence="2">Uncharacterized protein</fullName>
    </submittedName>
</protein>
<feature type="compositionally biased region" description="Basic and acidic residues" evidence="1">
    <location>
        <begin position="103"/>
        <end position="119"/>
    </location>
</feature>
<accession>A0A0G1YGD3</accession>
<evidence type="ECO:0000313" key="3">
    <source>
        <dbReference type="Proteomes" id="UP000033870"/>
    </source>
</evidence>
<dbReference type="STRING" id="1619044.UY92_C0006G0064"/>
<sequence length="132" mass="15198">MNNRPGPGEKIIEIGEPSAETKLSLRYWPLMAAAIRAYYHGLKPRPPASQIYERLDSLLERLRRGEKYDAVFLSEILAQKDLGRDVRFLYTEYAGVLHQIDASERERQRERADHADEAHGIVPFPPEGAKRR</sequence>
<name>A0A0G1YGD3_9BACT</name>
<evidence type="ECO:0000313" key="2">
    <source>
        <dbReference type="EMBL" id="KKW42503.1"/>
    </source>
</evidence>
<proteinExistence type="predicted"/>
<reference evidence="2 3" key="1">
    <citation type="journal article" date="2015" name="Nature">
        <title>rRNA introns, odd ribosomes, and small enigmatic genomes across a large radiation of phyla.</title>
        <authorList>
            <person name="Brown C.T."/>
            <person name="Hug L.A."/>
            <person name="Thomas B.C."/>
            <person name="Sharon I."/>
            <person name="Castelle C.J."/>
            <person name="Singh A."/>
            <person name="Wilkins M.J."/>
            <person name="Williams K.H."/>
            <person name="Banfield J.F."/>
        </authorList>
    </citation>
    <scope>NUCLEOTIDE SEQUENCE [LARGE SCALE GENOMIC DNA]</scope>
</reference>
<organism evidence="2 3">
    <name type="scientific">Candidatus Magasanikbacteria bacterium GW2011_GWA2_56_11</name>
    <dbReference type="NCBI Taxonomy" id="1619044"/>
    <lineage>
        <taxon>Bacteria</taxon>
        <taxon>Candidatus Magasanikiibacteriota</taxon>
    </lineage>
</organism>
<dbReference type="EMBL" id="LCRX01000006">
    <property type="protein sequence ID" value="KKW42503.1"/>
    <property type="molecule type" value="Genomic_DNA"/>
</dbReference>
<dbReference type="AlphaFoldDB" id="A0A0G1YGD3"/>
<evidence type="ECO:0000256" key="1">
    <source>
        <dbReference type="SAM" id="MobiDB-lite"/>
    </source>
</evidence>
<dbReference type="Proteomes" id="UP000033870">
    <property type="component" value="Unassembled WGS sequence"/>
</dbReference>
<gene>
    <name evidence="2" type="ORF">UY92_C0006G0064</name>
</gene>